<protein>
    <submittedName>
        <fullName evidence="1">Uncharacterized protein</fullName>
    </submittedName>
</protein>
<evidence type="ECO:0000313" key="1">
    <source>
        <dbReference type="EMBL" id="KAL2064100.1"/>
    </source>
</evidence>
<comment type="caution">
    <text evidence="1">The sequence shown here is derived from an EMBL/GenBank/DDBJ whole genome shotgun (WGS) entry which is preliminary data.</text>
</comment>
<name>A0ABR4C2G5_9HELO</name>
<proteinExistence type="predicted"/>
<accession>A0ABR4C2G5</accession>
<gene>
    <name evidence="1" type="ORF">VTL71DRAFT_4594</name>
</gene>
<reference evidence="1 2" key="1">
    <citation type="journal article" date="2024" name="Commun. Biol.">
        <title>Comparative genomic analysis of thermophilic fungi reveals convergent evolutionary adaptations and gene losses.</title>
        <authorList>
            <person name="Steindorff A.S."/>
            <person name="Aguilar-Pontes M.V."/>
            <person name="Robinson A.J."/>
            <person name="Andreopoulos B."/>
            <person name="LaButti K."/>
            <person name="Kuo A."/>
            <person name="Mondo S."/>
            <person name="Riley R."/>
            <person name="Otillar R."/>
            <person name="Haridas S."/>
            <person name="Lipzen A."/>
            <person name="Grimwood J."/>
            <person name="Schmutz J."/>
            <person name="Clum A."/>
            <person name="Reid I.D."/>
            <person name="Moisan M.C."/>
            <person name="Butler G."/>
            <person name="Nguyen T.T.M."/>
            <person name="Dewar K."/>
            <person name="Conant G."/>
            <person name="Drula E."/>
            <person name="Henrissat B."/>
            <person name="Hansel C."/>
            <person name="Singer S."/>
            <person name="Hutchinson M.I."/>
            <person name="de Vries R.P."/>
            <person name="Natvig D.O."/>
            <person name="Powell A.J."/>
            <person name="Tsang A."/>
            <person name="Grigoriev I.V."/>
        </authorList>
    </citation>
    <scope>NUCLEOTIDE SEQUENCE [LARGE SCALE GENOMIC DNA]</scope>
    <source>
        <strain evidence="1 2">CBS 494.80</strain>
    </source>
</reference>
<evidence type="ECO:0000313" key="2">
    <source>
        <dbReference type="Proteomes" id="UP001595075"/>
    </source>
</evidence>
<keyword evidence="2" id="KW-1185">Reference proteome</keyword>
<sequence>MSGGYTYSYIPY</sequence>
<organism evidence="1 2">
    <name type="scientific">Oculimacula yallundae</name>
    <dbReference type="NCBI Taxonomy" id="86028"/>
    <lineage>
        <taxon>Eukaryota</taxon>
        <taxon>Fungi</taxon>
        <taxon>Dikarya</taxon>
        <taxon>Ascomycota</taxon>
        <taxon>Pezizomycotina</taxon>
        <taxon>Leotiomycetes</taxon>
        <taxon>Helotiales</taxon>
        <taxon>Ploettnerulaceae</taxon>
        <taxon>Oculimacula</taxon>
    </lineage>
</organism>
<dbReference type="EMBL" id="JAZHXI010000014">
    <property type="protein sequence ID" value="KAL2064100.1"/>
    <property type="molecule type" value="Genomic_DNA"/>
</dbReference>
<dbReference type="Proteomes" id="UP001595075">
    <property type="component" value="Unassembled WGS sequence"/>
</dbReference>